<dbReference type="PRINTS" id="PR00080">
    <property type="entry name" value="SDRFAMILY"/>
</dbReference>
<dbReference type="RefSeq" id="WP_141271967.1">
    <property type="nucleotide sequence ID" value="NZ_BJLH01000012.1"/>
</dbReference>
<evidence type="ECO:0000256" key="3">
    <source>
        <dbReference type="RuleBase" id="RU000363"/>
    </source>
</evidence>
<proteinExistence type="inferred from homology"/>
<keyword evidence="5" id="KW-1185">Reference proteome</keyword>
<reference evidence="4 5" key="1">
    <citation type="submission" date="2019-06" db="EMBL/GenBank/DDBJ databases">
        <title>Whole genome shotgun sequence of Vibrio comitans NBRC 102076.</title>
        <authorList>
            <person name="Hosoyama A."/>
            <person name="Uohara A."/>
            <person name="Ohji S."/>
            <person name="Ichikawa N."/>
        </authorList>
    </citation>
    <scope>NUCLEOTIDE SEQUENCE [LARGE SCALE GENOMIC DNA]</scope>
    <source>
        <strain evidence="4 5">NBRC 102076</strain>
    </source>
</reference>
<dbReference type="AlphaFoldDB" id="A0A4Y3IRD4"/>
<accession>A0A4Y3IRD4</accession>
<evidence type="ECO:0000313" key="5">
    <source>
        <dbReference type="Proteomes" id="UP000318242"/>
    </source>
</evidence>
<dbReference type="CDD" id="cd05233">
    <property type="entry name" value="SDR_c"/>
    <property type="match status" value="1"/>
</dbReference>
<dbReference type="PROSITE" id="PS00061">
    <property type="entry name" value="ADH_SHORT"/>
    <property type="match status" value="1"/>
</dbReference>
<evidence type="ECO:0000313" key="4">
    <source>
        <dbReference type="EMBL" id="GEA61615.1"/>
    </source>
</evidence>
<comment type="caution">
    <text evidence="4">The sequence shown here is derived from an EMBL/GenBank/DDBJ whole genome shotgun (WGS) entry which is preliminary data.</text>
</comment>
<dbReference type="SUPFAM" id="SSF51735">
    <property type="entry name" value="NAD(P)-binding Rossmann-fold domains"/>
    <property type="match status" value="1"/>
</dbReference>
<dbReference type="GO" id="GO:0016491">
    <property type="term" value="F:oxidoreductase activity"/>
    <property type="evidence" value="ECO:0007669"/>
    <property type="project" value="UniProtKB-KW"/>
</dbReference>
<protein>
    <submittedName>
        <fullName evidence="4">Oxidoreductase</fullName>
    </submittedName>
</protein>
<dbReference type="PANTHER" id="PTHR42901">
    <property type="entry name" value="ALCOHOL DEHYDROGENASE"/>
    <property type="match status" value="1"/>
</dbReference>
<evidence type="ECO:0000256" key="2">
    <source>
        <dbReference type="ARBA" id="ARBA00023002"/>
    </source>
</evidence>
<dbReference type="Proteomes" id="UP000318242">
    <property type="component" value="Unassembled WGS sequence"/>
</dbReference>
<dbReference type="PRINTS" id="PR00081">
    <property type="entry name" value="GDHRDH"/>
</dbReference>
<evidence type="ECO:0000256" key="1">
    <source>
        <dbReference type="ARBA" id="ARBA00006484"/>
    </source>
</evidence>
<dbReference type="EMBL" id="BJLH01000012">
    <property type="protein sequence ID" value="GEA61615.1"/>
    <property type="molecule type" value="Genomic_DNA"/>
</dbReference>
<comment type="similarity">
    <text evidence="1 3">Belongs to the short-chain dehydrogenases/reductases (SDR) family.</text>
</comment>
<keyword evidence="2" id="KW-0560">Oxidoreductase</keyword>
<sequence>MGYVLITGASEGIGRAIAYKFARQHHPLILVSRQVDKLNVVKDDIEERYGVEVIICPADLAVPLAVDEMYDRAMKHEIEIFVNNAGFGDYNRAWDADVDQVARMIDVNVKALTRLSLRFIQDHKNKPATLINVSSAMGYAIYSDAVAYSATKFYVSAFTEGIAQNLKEGAFPLRVKLLAPGPVTTEFEKNAITKSSMSENEWEGPHTAEEMADFAYRLYASDQIVSLREGETMRIQDPLFGYE</sequence>
<dbReference type="InterPro" id="IPR036291">
    <property type="entry name" value="NAD(P)-bd_dom_sf"/>
</dbReference>
<dbReference type="PANTHER" id="PTHR42901:SF1">
    <property type="entry name" value="ALCOHOL DEHYDROGENASE"/>
    <property type="match status" value="1"/>
</dbReference>
<gene>
    <name evidence="4" type="ORF">VCO01S_28080</name>
</gene>
<name>A0A4Y3IRD4_9VIBR</name>
<dbReference type="InterPro" id="IPR020904">
    <property type="entry name" value="Sc_DH/Rdtase_CS"/>
</dbReference>
<dbReference type="Pfam" id="PF00106">
    <property type="entry name" value="adh_short"/>
    <property type="match status" value="1"/>
</dbReference>
<dbReference type="OrthoDB" id="7301144at2"/>
<dbReference type="InterPro" id="IPR002347">
    <property type="entry name" value="SDR_fam"/>
</dbReference>
<dbReference type="Gene3D" id="3.40.50.720">
    <property type="entry name" value="NAD(P)-binding Rossmann-like Domain"/>
    <property type="match status" value="1"/>
</dbReference>
<organism evidence="4 5">
    <name type="scientific">Vibrio comitans NBRC 102076</name>
    <dbReference type="NCBI Taxonomy" id="1219078"/>
    <lineage>
        <taxon>Bacteria</taxon>
        <taxon>Pseudomonadati</taxon>
        <taxon>Pseudomonadota</taxon>
        <taxon>Gammaproteobacteria</taxon>
        <taxon>Vibrionales</taxon>
        <taxon>Vibrionaceae</taxon>
        <taxon>Vibrio</taxon>
    </lineage>
</organism>